<accession>A0AAX3U438</accession>
<name>A0AAX3U438_9VIBR</name>
<proteinExistence type="predicted"/>
<dbReference type="RefSeq" id="WP_301064937.1">
    <property type="nucleotide sequence ID" value="NZ_CP118709.1"/>
</dbReference>
<organism evidence="1 2">
    <name type="scientific">Vibrio aestuarianus</name>
    <dbReference type="NCBI Taxonomy" id="28171"/>
    <lineage>
        <taxon>Bacteria</taxon>
        <taxon>Pseudomonadati</taxon>
        <taxon>Pseudomonadota</taxon>
        <taxon>Gammaproteobacteria</taxon>
        <taxon>Vibrionales</taxon>
        <taxon>Vibrionaceae</taxon>
        <taxon>Vibrio</taxon>
    </lineage>
</organism>
<protein>
    <recommendedName>
        <fullName evidence="3">Transposase</fullName>
    </recommendedName>
</protein>
<evidence type="ECO:0000313" key="2">
    <source>
        <dbReference type="Proteomes" id="UP001239257"/>
    </source>
</evidence>
<gene>
    <name evidence="1" type="ORF">PYE51_00660</name>
</gene>
<evidence type="ECO:0000313" key="1">
    <source>
        <dbReference type="EMBL" id="WGK81802.1"/>
    </source>
</evidence>
<sequence length="106" mass="12321">MCYAQRVKKIALPEYKGESQTHYLISVLLKGYKINTYEARYIGIGNLHSTMSSLREKYKLTHSSKRARVIDPLTGCLTNQAVLVVWLSDEQREAYKTRNKAQNRKR</sequence>
<dbReference type="Proteomes" id="UP001239257">
    <property type="component" value="Chromosome 1"/>
</dbReference>
<evidence type="ECO:0008006" key="3">
    <source>
        <dbReference type="Google" id="ProtNLM"/>
    </source>
</evidence>
<dbReference type="AlphaFoldDB" id="A0AAX3U438"/>
<dbReference type="EMBL" id="CP118709">
    <property type="protein sequence ID" value="WGK81802.1"/>
    <property type="molecule type" value="Genomic_DNA"/>
</dbReference>
<reference evidence="1" key="1">
    <citation type="submission" date="2022-02" db="EMBL/GenBank/DDBJ databases">
        <title>Emergence and expansion in Europe of a Vibrio aestuarianus clonal complex pathogenic for oysters.</title>
        <authorList>
            <person name="Mesnil A."/>
            <person name="Travers M.-A."/>
        </authorList>
    </citation>
    <scope>NUCLEOTIDE SEQUENCE</scope>
    <source>
        <strain evidence="1">U29</strain>
    </source>
</reference>